<organism evidence="2 3">
    <name type="scientific">Myodes glareolus</name>
    <name type="common">Bank vole</name>
    <name type="synonym">Clethrionomys glareolus</name>
    <dbReference type="NCBI Taxonomy" id="447135"/>
    <lineage>
        <taxon>Eukaryota</taxon>
        <taxon>Metazoa</taxon>
        <taxon>Chordata</taxon>
        <taxon>Craniata</taxon>
        <taxon>Vertebrata</taxon>
        <taxon>Euteleostomi</taxon>
        <taxon>Mammalia</taxon>
        <taxon>Eutheria</taxon>
        <taxon>Euarchontoglires</taxon>
        <taxon>Glires</taxon>
        <taxon>Rodentia</taxon>
        <taxon>Myomorpha</taxon>
        <taxon>Muroidea</taxon>
        <taxon>Cricetidae</taxon>
        <taxon>Arvicolinae</taxon>
        <taxon>Myodes</taxon>
    </lineage>
</organism>
<keyword evidence="3" id="KW-1185">Reference proteome</keyword>
<sequence length="75" mass="7972">MAFPRNSIMHLNHTANPTSNSNFLDLNLPPQHNTGLGGIPIAGEEEVKVSTMPLSASSHSLQQGQQPTSLHTTVA</sequence>
<name>A0AAW0IV22_MYOGA</name>
<evidence type="ECO:0000313" key="2">
    <source>
        <dbReference type="EMBL" id="KAK7818053.1"/>
    </source>
</evidence>
<protein>
    <submittedName>
        <fullName evidence="2">Uncharacterized protein</fullName>
    </submittedName>
</protein>
<evidence type="ECO:0000256" key="1">
    <source>
        <dbReference type="SAM" id="MobiDB-lite"/>
    </source>
</evidence>
<accession>A0AAW0IV22</accession>
<feature type="region of interest" description="Disordered" evidence="1">
    <location>
        <begin position="50"/>
        <end position="75"/>
    </location>
</feature>
<dbReference type="Proteomes" id="UP001488838">
    <property type="component" value="Unassembled WGS sequence"/>
</dbReference>
<comment type="caution">
    <text evidence="2">The sequence shown here is derived from an EMBL/GenBank/DDBJ whole genome shotgun (WGS) entry which is preliminary data.</text>
</comment>
<evidence type="ECO:0000313" key="3">
    <source>
        <dbReference type="Proteomes" id="UP001488838"/>
    </source>
</evidence>
<reference evidence="2 3" key="1">
    <citation type="journal article" date="2023" name="bioRxiv">
        <title>Conserved and derived expression patterns and positive selection on dental genes reveal complex evolutionary context of ever-growing rodent molars.</title>
        <authorList>
            <person name="Calamari Z.T."/>
            <person name="Song A."/>
            <person name="Cohen E."/>
            <person name="Akter M."/>
            <person name="Roy R.D."/>
            <person name="Hallikas O."/>
            <person name="Christensen M.M."/>
            <person name="Li P."/>
            <person name="Marangoni P."/>
            <person name="Jernvall J."/>
            <person name="Klein O.D."/>
        </authorList>
    </citation>
    <scope>NUCLEOTIDE SEQUENCE [LARGE SCALE GENOMIC DNA]</scope>
    <source>
        <strain evidence="2">V071</strain>
    </source>
</reference>
<feature type="compositionally biased region" description="Polar residues" evidence="1">
    <location>
        <begin position="52"/>
        <end position="75"/>
    </location>
</feature>
<dbReference type="AlphaFoldDB" id="A0AAW0IV22"/>
<dbReference type="EMBL" id="JBBHLL010000090">
    <property type="protein sequence ID" value="KAK7818053.1"/>
    <property type="molecule type" value="Genomic_DNA"/>
</dbReference>
<gene>
    <name evidence="2" type="ORF">U0070_014648</name>
</gene>
<proteinExistence type="predicted"/>